<evidence type="ECO:0000313" key="2">
    <source>
        <dbReference type="EMBL" id="GAA1111398.1"/>
    </source>
</evidence>
<comment type="caution">
    <text evidence="2">The sequence shown here is derived from an EMBL/GenBank/DDBJ whole genome shotgun (WGS) entry which is preliminary data.</text>
</comment>
<evidence type="ECO:0000256" key="1">
    <source>
        <dbReference type="SAM" id="MobiDB-lite"/>
    </source>
</evidence>
<dbReference type="RefSeq" id="WP_344626908.1">
    <property type="nucleotide sequence ID" value="NZ_BAAALD010000082.1"/>
</dbReference>
<reference evidence="3" key="1">
    <citation type="journal article" date="2019" name="Int. J. Syst. Evol. Microbiol.">
        <title>The Global Catalogue of Microorganisms (GCM) 10K type strain sequencing project: providing services to taxonomists for standard genome sequencing and annotation.</title>
        <authorList>
            <consortium name="The Broad Institute Genomics Platform"/>
            <consortium name="The Broad Institute Genome Sequencing Center for Infectious Disease"/>
            <person name="Wu L."/>
            <person name="Ma J."/>
        </authorList>
    </citation>
    <scope>NUCLEOTIDE SEQUENCE [LARGE SCALE GENOMIC DNA]</scope>
    <source>
        <strain evidence="3">JCM 13002</strain>
    </source>
</reference>
<name>A0ABP4ELS6_9ACTN</name>
<evidence type="ECO:0000313" key="3">
    <source>
        <dbReference type="Proteomes" id="UP001499987"/>
    </source>
</evidence>
<feature type="region of interest" description="Disordered" evidence="1">
    <location>
        <begin position="16"/>
        <end position="66"/>
    </location>
</feature>
<feature type="compositionally biased region" description="Low complexity" evidence="1">
    <location>
        <begin position="16"/>
        <end position="26"/>
    </location>
</feature>
<gene>
    <name evidence="2" type="ORF">GCM10009663_60850</name>
</gene>
<feature type="compositionally biased region" description="Basic and acidic residues" evidence="1">
    <location>
        <begin position="36"/>
        <end position="53"/>
    </location>
</feature>
<dbReference type="Proteomes" id="UP001499987">
    <property type="component" value="Unassembled WGS sequence"/>
</dbReference>
<dbReference type="EMBL" id="BAAALD010000082">
    <property type="protein sequence ID" value="GAA1111398.1"/>
    <property type="molecule type" value="Genomic_DNA"/>
</dbReference>
<accession>A0ABP4ELS6</accession>
<proteinExistence type="predicted"/>
<organism evidence="2 3">
    <name type="scientific">Kitasatospora arboriphila</name>
    <dbReference type="NCBI Taxonomy" id="258052"/>
    <lineage>
        <taxon>Bacteria</taxon>
        <taxon>Bacillati</taxon>
        <taxon>Actinomycetota</taxon>
        <taxon>Actinomycetes</taxon>
        <taxon>Kitasatosporales</taxon>
        <taxon>Streptomycetaceae</taxon>
        <taxon>Kitasatospora</taxon>
    </lineage>
</organism>
<sequence length="66" mass="7143">MTDRHVLAAVLATVPAPSSSRRAVPPTEVRGTARTLRRDAADGPEEPRADRARTTGNCRTALQYLD</sequence>
<protein>
    <submittedName>
        <fullName evidence="2">Uncharacterized protein</fullName>
    </submittedName>
</protein>
<keyword evidence="3" id="KW-1185">Reference proteome</keyword>